<keyword evidence="1" id="KW-0472">Membrane</keyword>
<dbReference type="InterPro" id="IPR029021">
    <property type="entry name" value="Prot-tyrosine_phosphatase-like"/>
</dbReference>
<gene>
    <name evidence="2" type="ORF">CL6EHI_181200</name>
</gene>
<dbReference type="SUPFAM" id="SSF52799">
    <property type="entry name" value="(Phosphotyrosine protein) phosphatases II"/>
    <property type="match status" value="1"/>
</dbReference>
<proteinExistence type="predicted"/>
<dbReference type="PANTHER" id="PTHR31126:SF1">
    <property type="entry name" value="TYROSINE SPECIFIC PROTEIN PHOSPHATASES DOMAIN-CONTAINING PROTEIN"/>
    <property type="match status" value="1"/>
</dbReference>
<dbReference type="OMA" id="MIHCAYL"/>
<evidence type="ECO:0000256" key="1">
    <source>
        <dbReference type="SAM" id="Phobius"/>
    </source>
</evidence>
<name>A0A5K1VJ64_ENTHI</name>
<accession>A0A5K1VJ64</accession>
<dbReference type="VEuPathDB" id="AmoebaDB:KM1_026210"/>
<feature type="transmembrane region" description="Helical" evidence="1">
    <location>
        <begin position="107"/>
        <end position="128"/>
    </location>
</feature>
<dbReference type="InterPro" id="IPR026893">
    <property type="entry name" value="Tyr/Ser_Pase_IphP-type"/>
</dbReference>
<dbReference type="VEuPathDB" id="AmoebaDB:EHI_181200"/>
<organism evidence="2 3">
    <name type="scientific">Entamoeba histolytica</name>
    <dbReference type="NCBI Taxonomy" id="5759"/>
    <lineage>
        <taxon>Eukaryota</taxon>
        <taxon>Amoebozoa</taxon>
        <taxon>Evosea</taxon>
        <taxon>Archamoebae</taxon>
        <taxon>Mastigamoebida</taxon>
        <taxon>Entamoebidae</taxon>
        <taxon>Entamoeba</taxon>
    </lineage>
</organism>
<dbReference type="EMBL" id="BDEQ01000001">
    <property type="protein sequence ID" value="GAT96868.1"/>
    <property type="molecule type" value="Genomic_DNA"/>
</dbReference>
<comment type="caution">
    <text evidence="2">The sequence shown here is derived from an EMBL/GenBank/DDBJ whole genome shotgun (WGS) entry which is preliminary data.</text>
</comment>
<evidence type="ECO:0008006" key="4">
    <source>
        <dbReference type="Google" id="ProtNLM"/>
    </source>
</evidence>
<dbReference type="GO" id="GO:0004721">
    <property type="term" value="F:phosphoprotein phosphatase activity"/>
    <property type="evidence" value="ECO:0007669"/>
    <property type="project" value="InterPro"/>
</dbReference>
<dbReference type="Proteomes" id="UP000078387">
    <property type="component" value="Unassembled WGS sequence"/>
</dbReference>
<dbReference type="VEuPathDB" id="AmoebaDB:EHI8A_186120"/>
<keyword evidence="1" id="KW-1133">Transmembrane helix</keyword>
<dbReference type="VEuPathDB" id="AmoebaDB:EHI7A_021150"/>
<keyword evidence="1" id="KW-0812">Transmembrane</keyword>
<dbReference type="Gene3D" id="3.90.190.10">
    <property type="entry name" value="Protein tyrosine phosphatase superfamily"/>
    <property type="match status" value="1"/>
</dbReference>
<reference evidence="2 3" key="1">
    <citation type="submission" date="2016-05" db="EMBL/GenBank/DDBJ databases">
        <title>First whole genome sequencing of Entamoeba histolytica HM1:IMSS-clone-6.</title>
        <authorList>
            <person name="Mukherjee Avik.K."/>
            <person name="Izumyama S."/>
            <person name="Nakada-Tsukui K."/>
            <person name="Nozaki T."/>
        </authorList>
    </citation>
    <scope>NUCLEOTIDE SEQUENCE [LARGE SCALE GENOMIC DNA]</scope>
    <source>
        <strain evidence="2 3">HM1:IMSS clone 6</strain>
    </source>
</reference>
<evidence type="ECO:0000313" key="3">
    <source>
        <dbReference type="Proteomes" id="UP000078387"/>
    </source>
</evidence>
<dbReference type="AlphaFoldDB" id="A0A5K1VJ64"/>
<evidence type="ECO:0000313" key="2">
    <source>
        <dbReference type="EMBL" id="GAT96868.1"/>
    </source>
</evidence>
<dbReference type="Pfam" id="PF13350">
    <property type="entry name" value="Y_phosphatase3"/>
    <property type="match status" value="1"/>
</dbReference>
<protein>
    <recommendedName>
        <fullName evidence="4">Tyrosine phosphatase</fullName>
    </recommendedName>
</protein>
<dbReference type="VEuPathDB" id="AmoebaDB:EHI5A_026410"/>
<dbReference type="PANTHER" id="PTHR31126">
    <property type="entry name" value="TYROSINE-PROTEIN PHOSPHATASE"/>
    <property type="match status" value="1"/>
</dbReference>
<sequence length="282" mass="32545">MSQPRNEYWVGNIYNFRSIEDVKVKNGKIKPNHIFRGGFFFNKGEEDIKKLNSEKGICSLVDLRSSDEVPSGFGEMVNKCGVNFYNAPLIPFWRSIFYMIFRVPFKVMVHCAYLILSAILTLRFHLFVGAMKSTSTSLPLGWYYPVIYHYGQKELYGLFKFIAQHSDKPFIFYCSFGKDRTGLIGCMLEMLLGASLDECITDYKLSDRSLKDHLIVAKDHFKTFGGDEKGIDLAKTDSKLLIDFEHFIKKKYGTIDNYLVKFVGLTQQDIETIRTNCLLRTE</sequence>